<evidence type="ECO:0000313" key="2">
    <source>
        <dbReference type="Proteomes" id="UP000515838"/>
    </source>
</evidence>
<evidence type="ECO:0000313" key="1">
    <source>
        <dbReference type="EMBL" id="QNN77997.1"/>
    </source>
</evidence>
<dbReference type="GeneID" id="81469461"/>
<dbReference type="RefSeq" id="WP_187573474.1">
    <property type="nucleotide sequence ID" value="NZ_CP060731.1"/>
</dbReference>
<dbReference type="InterPro" id="IPR017143">
    <property type="entry name" value="UCP037225"/>
</dbReference>
<name>A0A7G9TD22_PSEMX</name>
<proteinExistence type="predicted"/>
<dbReference type="PIRSF" id="PIRSF037225">
    <property type="entry name" value="UCP037225"/>
    <property type="match status" value="1"/>
</dbReference>
<dbReference type="InterPro" id="IPR025990">
    <property type="entry name" value="zinc_ribbon_bacterial"/>
</dbReference>
<dbReference type="Proteomes" id="UP000515838">
    <property type="component" value="Chromosome"/>
</dbReference>
<organism evidence="1 2">
    <name type="scientific">Pseudoxanthomonas mexicana</name>
    <dbReference type="NCBI Taxonomy" id="128785"/>
    <lineage>
        <taxon>Bacteria</taxon>
        <taxon>Pseudomonadati</taxon>
        <taxon>Pseudomonadota</taxon>
        <taxon>Gammaproteobacteria</taxon>
        <taxon>Lysobacterales</taxon>
        <taxon>Lysobacteraceae</taxon>
        <taxon>Pseudoxanthomonas</taxon>
    </lineage>
</organism>
<sequence>MPHLPTADIACPYCGETITLVVDDSAGDQRYIEDCHVCCRPIEVRVSVDDDGMVAVDAWGQDEA</sequence>
<dbReference type="EMBL" id="CP060731">
    <property type="protein sequence ID" value="QNN77997.1"/>
    <property type="molecule type" value="Genomic_DNA"/>
</dbReference>
<dbReference type="Pfam" id="PF14255">
    <property type="entry name" value="Zn_ribbon_21"/>
    <property type="match status" value="1"/>
</dbReference>
<accession>A0A7G9TD22</accession>
<protein>
    <submittedName>
        <fullName evidence="1">CPXCG motif-containing cysteine-rich protein</fullName>
    </submittedName>
</protein>
<dbReference type="AlphaFoldDB" id="A0A7G9TD22"/>
<reference evidence="1 2" key="1">
    <citation type="submission" date="2020-08" db="EMBL/GenBank/DDBJ databases">
        <title>Streptomycin Non-resistant strain, P. mexicana.</title>
        <authorList>
            <person name="Ganesh-Kumar S."/>
            <person name="Zhe T."/>
            <person name="Yu Z."/>
            <person name="Min Y."/>
        </authorList>
    </citation>
    <scope>NUCLEOTIDE SEQUENCE [LARGE SCALE GENOMIC DNA]</scope>
    <source>
        <strain evidence="1 2">GTZY2</strain>
    </source>
</reference>
<gene>
    <name evidence="1" type="ORF">IAE60_00700</name>
</gene>